<evidence type="ECO:0000313" key="3">
    <source>
        <dbReference type="Proteomes" id="UP000004162"/>
    </source>
</evidence>
<dbReference type="InterPro" id="IPR002934">
    <property type="entry name" value="Polymerase_NTP_transf_dom"/>
</dbReference>
<evidence type="ECO:0000313" key="2">
    <source>
        <dbReference type="EMBL" id="EAT60149.1"/>
    </source>
</evidence>
<dbReference type="InterPro" id="IPR043519">
    <property type="entry name" value="NT_sf"/>
</dbReference>
<sequence length="102" mass="11278">MPMRLSTEQINTIVTTSRAVAGLDAIIWLYGSRLDDTRHGGDIDLLIEPVETISLLLRARIKMLLEQKLSLPVDVLVKNPDTAESPFVSIARAQAKLLEITP</sequence>
<reference evidence="2 3" key="2">
    <citation type="submission" date="2006-07" db="EMBL/GenBank/DDBJ databases">
        <title>Sequencing of the draft genome and assembly of Chlorobium ferroxidans DSM 13031.</title>
        <authorList>
            <consortium name="US DOE Joint Genome Institute (JGI-PGF)"/>
            <person name="Copeland A."/>
            <person name="Lucas S."/>
            <person name="Lapidus A."/>
            <person name="Barry K."/>
            <person name="Glavina del Rio T."/>
            <person name="Dalin E."/>
            <person name="Tice H."/>
            <person name="Bruce D."/>
            <person name="Pitluck S."/>
            <person name="Richardson P."/>
        </authorList>
    </citation>
    <scope>NUCLEOTIDE SEQUENCE [LARGE SCALE GENOMIC DNA]</scope>
    <source>
        <strain evidence="2 3">DSM 13031</strain>
    </source>
</reference>
<evidence type="ECO:0000259" key="1">
    <source>
        <dbReference type="Pfam" id="PF01909"/>
    </source>
</evidence>
<dbReference type="GO" id="GO:0016779">
    <property type="term" value="F:nucleotidyltransferase activity"/>
    <property type="evidence" value="ECO:0007669"/>
    <property type="project" value="InterPro"/>
</dbReference>
<dbReference type="Proteomes" id="UP000004162">
    <property type="component" value="Unassembled WGS sequence"/>
</dbReference>
<organism evidence="2 3">
    <name type="scientific">Chlorobium ferrooxidans DSM 13031</name>
    <dbReference type="NCBI Taxonomy" id="377431"/>
    <lineage>
        <taxon>Bacteria</taxon>
        <taxon>Pseudomonadati</taxon>
        <taxon>Chlorobiota</taxon>
        <taxon>Chlorobiia</taxon>
        <taxon>Chlorobiales</taxon>
        <taxon>Chlorobiaceae</taxon>
        <taxon>Chlorobium/Pelodictyon group</taxon>
        <taxon>Chlorobium</taxon>
    </lineage>
</organism>
<dbReference type="Gene3D" id="3.30.460.10">
    <property type="entry name" value="Beta Polymerase, domain 2"/>
    <property type="match status" value="1"/>
</dbReference>
<keyword evidence="3" id="KW-1185">Reference proteome</keyword>
<accession>Q0YUC0</accession>
<gene>
    <name evidence="2" type="ORF">CferDRAFT_2156</name>
</gene>
<feature type="domain" description="Polymerase nucleotidyl transferase" evidence="1">
    <location>
        <begin position="24"/>
        <end position="83"/>
    </location>
</feature>
<dbReference type="AlphaFoldDB" id="Q0YUC0"/>
<dbReference type="CDD" id="cd05403">
    <property type="entry name" value="NT_KNTase_like"/>
    <property type="match status" value="1"/>
</dbReference>
<proteinExistence type="predicted"/>
<comment type="caution">
    <text evidence="2">The sequence shown here is derived from an EMBL/GenBank/DDBJ whole genome shotgun (WGS) entry which is preliminary data.</text>
</comment>
<name>Q0YUC0_9CHLB</name>
<dbReference type="Pfam" id="PF01909">
    <property type="entry name" value="NTP_transf_2"/>
    <property type="match status" value="1"/>
</dbReference>
<protein>
    <recommendedName>
        <fullName evidence="1">Polymerase nucleotidyl transferase domain-containing protein</fullName>
    </recommendedName>
</protein>
<dbReference type="SUPFAM" id="SSF81301">
    <property type="entry name" value="Nucleotidyltransferase"/>
    <property type="match status" value="1"/>
</dbReference>
<dbReference type="EMBL" id="AASE01000001">
    <property type="protein sequence ID" value="EAT60149.1"/>
    <property type="molecule type" value="Genomic_DNA"/>
</dbReference>
<reference evidence="2 3" key="1">
    <citation type="submission" date="2006-07" db="EMBL/GenBank/DDBJ databases">
        <title>Annotation of the draft genome assembly of Chlorobium ferroxidans DSM 13031.</title>
        <authorList>
            <consortium name="US DOE Joint Genome Institute (JGI-ORNL)"/>
            <person name="Larimer F."/>
            <person name="Land M."/>
            <person name="Hauser L."/>
        </authorList>
    </citation>
    <scope>NUCLEOTIDE SEQUENCE [LARGE SCALE GENOMIC DNA]</scope>
    <source>
        <strain evidence="2 3">DSM 13031</strain>
    </source>
</reference>